<dbReference type="Pfam" id="PF23769">
    <property type="entry name" value="Beta-prop_WDR75_2nd"/>
    <property type="match status" value="1"/>
</dbReference>
<dbReference type="EMBL" id="GIBP01000373">
    <property type="protein sequence ID" value="NDV29342.1"/>
    <property type="molecule type" value="Transcribed_RNA"/>
</dbReference>
<dbReference type="SMART" id="SM00320">
    <property type="entry name" value="WD40"/>
    <property type="match status" value="4"/>
</dbReference>
<feature type="domain" description="WD repeat-containing protein 75 second beta-propeller" evidence="10">
    <location>
        <begin position="347"/>
        <end position="586"/>
    </location>
</feature>
<dbReference type="InterPro" id="IPR001680">
    <property type="entry name" value="WD40_rpt"/>
</dbReference>
<dbReference type="PANTHER" id="PTHR44215">
    <property type="entry name" value="WD REPEAT-CONTAINING PROTEIN 75"/>
    <property type="match status" value="1"/>
</dbReference>
<evidence type="ECO:0000259" key="10">
    <source>
        <dbReference type="Pfam" id="PF23769"/>
    </source>
</evidence>
<organism evidence="11">
    <name type="scientific">Arcella intermedia</name>
    <dbReference type="NCBI Taxonomy" id="1963864"/>
    <lineage>
        <taxon>Eukaryota</taxon>
        <taxon>Amoebozoa</taxon>
        <taxon>Tubulinea</taxon>
        <taxon>Elardia</taxon>
        <taxon>Arcellinida</taxon>
        <taxon>Sphaerothecina</taxon>
        <taxon>Arcellidae</taxon>
        <taxon>Arcella</taxon>
    </lineage>
</organism>
<dbReference type="AlphaFoldDB" id="A0A6B2KXF7"/>
<protein>
    <recommendedName>
        <fullName evidence="10">WD repeat-containing protein 75 second beta-propeller domain-containing protein</fullName>
    </recommendedName>
</protein>
<name>A0A6B2KXF7_9EUKA</name>
<dbReference type="PROSITE" id="PS50082">
    <property type="entry name" value="WD_REPEATS_2"/>
    <property type="match status" value="2"/>
</dbReference>
<feature type="compositionally biased region" description="Polar residues" evidence="9">
    <location>
        <begin position="765"/>
        <end position="824"/>
    </location>
</feature>
<dbReference type="SUPFAM" id="SSF50978">
    <property type="entry name" value="WD40 repeat-like"/>
    <property type="match status" value="1"/>
</dbReference>
<dbReference type="GO" id="GO:2000234">
    <property type="term" value="P:positive regulation of rRNA processing"/>
    <property type="evidence" value="ECO:0007669"/>
    <property type="project" value="TreeGrafter"/>
</dbReference>
<evidence type="ECO:0000256" key="2">
    <source>
        <dbReference type="ARBA" id="ARBA00022517"/>
    </source>
</evidence>
<feature type="repeat" description="WD" evidence="8">
    <location>
        <begin position="400"/>
        <end position="441"/>
    </location>
</feature>
<feature type="compositionally biased region" description="Polar residues" evidence="9">
    <location>
        <begin position="941"/>
        <end position="950"/>
    </location>
</feature>
<dbReference type="InterPro" id="IPR011047">
    <property type="entry name" value="Quinoprotein_ADH-like_sf"/>
</dbReference>
<evidence type="ECO:0000256" key="4">
    <source>
        <dbReference type="ARBA" id="ARBA00022574"/>
    </source>
</evidence>
<dbReference type="InterPro" id="IPR053826">
    <property type="entry name" value="WDR75"/>
</dbReference>
<dbReference type="SUPFAM" id="SSF50998">
    <property type="entry name" value="Quinoprotein alcohol dehydrogenase-like"/>
    <property type="match status" value="1"/>
</dbReference>
<keyword evidence="7" id="KW-0539">Nucleus</keyword>
<feature type="compositionally biased region" description="Low complexity" evidence="9">
    <location>
        <begin position="877"/>
        <end position="889"/>
    </location>
</feature>
<evidence type="ECO:0000256" key="9">
    <source>
        <dbReference type="SAM" id="MobiDB-lite"/>
    </source>
</evidence>
<dbReference type="InterPro" id="IPR057644">
    <property type="entry name" value="Beta-prop_WDR75_2nd"/>
</dbReference>
<feature type="compositionally biased region" description="Low complexity" evidence="9">
    <location>
        <begin position="896"/>
        <end position="911"/>
    </location>
</feature>
<keyword evidence="5" id="KW-0677">Repeat</keyword>
<evidence type="ECO:0000256" key="3">
    <source>
        <dbReference type="ARBA" id="ARBA00022552"/>
    </source>
</evidence>
<evidence type="ECO:0000256" key="5">
    <source>
        <dbReference type="ARBA" id="ARBA00022737"/>
    </source>
</evidence>
<feature type="compositionally biased region" description="Low complexity" evidence="9">
    <location>
        <begin position="825"/>
        <end position="846"/>
    </location>
</feature>
<dbReference type="InterPro" id="IPR015943">
    <property type="entry name" value="WD40/YVTN_repeat-like_dom_sf"/>
</dbReference>
<evidence type="ECO:0000313" key="11">
    <source>
        <dbReference type="EMBL" id="NDV29342.1"/>
    </source>
</evidence>
<keyword evidence="6" id="KW-0804">Transcription</keyword>
<keyword evidence="4 8" id="KW-0853">WD repeat</keyword>
<dbReference type="GO" id="GO:0003723">
    <property type="term" value="F:RNA binding"/>
    <property type="evidence" value="ECO:0007669"/>
    <property type="project" value="InterPro"/>
</dbReference>
<dbReference type="Gene3D" id="2.130.10.10">
    <property type="entry name" value="YVTN repeat-like/Quinoprotein amine dehydrogenase"/>
    <property type="match status" value="3"/>
</dbReference>
<feature type="region of interest" description="Disordered" evidence="9">
    <location>
        <begin position="765"/>
        <end position="950"/>
    </location>
</feature>
<dbReference type="InterPro" id="IPR036322">
    <property type="entry name" value="WD40_repeat_dom_sf"/>
</dbReference>
<dbReference type="GO" id="GO:0032040">
    <property type="term" value="C:small-subunit processome"/>
    <property type="evidence" value="ECO:0007669"/>
    <property type="project" value="InterPro"/>
</dbReference>
<keyword evidence="3" id="KW-0698">rRNA processing</keyword>
<dbReference type="GO" id="GO:0045943">
    <property type="term" value="P:positive regulation of transcription by RNA polymerase I"/>
    <property type="evidence" value="ECO:0007669"/>
    <property type="project" value="InterPro"/>
</dbReference>
<evidence type="ECO:0000256" key="7">
    <source>
        <dbReference type="ARBA" id="ARBA00023242"/>
    </source>
</evidence>
<keyword evidence="2" id="KW-0690">Ribosome biogenesis</keyword>
<reference evidence="11" key="1">
    <citation type="journal article" date="2020" name="J. Eukaryot. Microbiol.">
        <title>De novo Sequencing, Assembly and Annotation of the Transcriptome for the Free-Living Testate Amoeba Arcella intermedia.</title>
        <authorList>
            <person name="Ribeiro G.M."/>
            <person name="Porfirio-Sousa A.L."/>
            <person name="Maurer-Alcala X.X."/>
            <person name="Katz L.A."/>
            <person name="Lahr D.J.G."/>
        </authorList>
    </citation>
    <scope>NUCLEOTIDE SEQUENCE</scope>
</reference>
<evidence type="ECO:0000256" key="6">
    <source>
        <dbReference type="ARBA" id="ARBA00023163"/>
    </source>
</evidence>
<dbReference type="Pfam" id="PF23869">
    <property type="entry name" value="Beta-prop_WDR75_1st"/>
    <property type="match status" value="1"/>
</dbReference>
<comment type="subcellular location">
    <subcellularLocation>
        <location evidence="1">Nucleus</location>
        <location evidence="1">Nucleolus</location>
    </subcellularLocation>
</comment>
<proteinExistence type="predicted"/>
<dbReference type="InterPro" id="IPR019775">
    <property type="entry name" value="WD40_repeat_CS"/>
</dbReference>
<feature type="repeat" description="WD" evidence="8">
    <location>
        <begin position="37"/>
        <end position="79"/>
    </location>
</feature>
<accession>A0A6B2KXF7</accession>
<dbReference type="GO" id="GO:0006364">
    <property type="term" value="P:rRNA processing"/>
    <property type="evidence" value="ECO:0007669"/>
    <property type="project" value="UniProtKB-KW"/>
</dbReference>
<dbReference type="PROSITE" id="PS50294">
    <property type="entry name" value="WD_REPEATS_REGION"/>
    <property type="match status" value="1"/>
</dbReference>
<evidence type="ECO:0000256" key="8">
    <source>
        <dbReference type="PROSITE-ProRule" id="PRU00221"/>
    </source>
</evidence>
<sequence length="950" mass="107666">MTLVPVAFTRDSKYMFVCNNKLVNVYSVSTGTKVRVLRGHTDHVTGVALSPRNPYQVYSVSLDGTVRLWNFNDGVMIWAYQVNAPIRMFCFHPVTHIMYFLVRKKRVTKVFSFDPQSEILSQIFKKRMIINRIAIDSTGDFLFSLTERAVSIYSIKTAPSLQEEYQNIKEITAFAVHPNEKYFVVGDVSGQIHKYHYDSASKERTTFKQWHFKPIGDILFDEDGIKMISAGGEAALVCLILKSGSMDIIKQVSDAAIVGISQSPNSDYYALRTENNRIVIFDVRRRQVHRQIFGICDMTSVSYHPSLPLVSLNTMHSIQLFDLIRDEQRMDVPVSKVLSTFKIGDYATVEAPITAYAISKDGGWLVTIDEKATGDKECSLKFWKYDSAMGKYFLNTQADMPHKKSKVVALALHPKQHFCVTGSKDGYFKFWKVEHNPTLRWSCQSTGYYRESYPVNVADFSPDGSMVALACRHIITLWNPSNNSLLKTLAYPMKENIIGLHHISMAKDTWFLIAYSSTNIYVWNILRCELEWTAPFNVLALTVDPLNPRFAFLSPVENHSQLLVVMSPTSSKPLCYWDFRNKNTITGLTFYAYTSKKDKTSKSCLVYFDSEYNTYVLHNEDEFQEDINSQALTEGTSIFQQMYTENNQPKVERPPEEMDELSSVDSTVLSQAVKSTFLGPSHALPPPSLLYYAFTSKLINKDVAEEKEDKEMEEEPFVVDAKVSIESSLNDVEENIEHNLEKLQINDEAKSSNLLAYFKSNLSQTPSFRQTQTPPQNPLQSQVQSQKETQTASKEQPPVQSTQKELKTPQKQSQVTQKEPQTPAQSTQKESKTPTQTPQTKSQTPSHKQSKMTQTEPQTPAAEATKKKEPKTPPQPTQKDPQTPQNPQTTKKETKTPTQPQGTQPQTPTQPLKRKPNEATPKGTTKKPRKSNAGDAIPSIKPSQTPKNKH</sequence>
<dbReference type="PANTHER" id="PTHR44215:SF1">
    <property type="entry name" value="WD REPEAT-CONTAINING PROTEIN 75"/>
    <property type="match status" value="1"/>
</dbReference>
<dbReference type="PROSITE" id="PS00678">
    <property type="entry name" value="WD_REPEATS_1"/>
    <property type="match status" value="1"/>
</dbReference>
<evidence type="ECO:0000256" key="1">
    <source>
        <dbReference type="ARBA" id="ARBA00004604"/>
    </source>
</evidence>